<dbReference type="PROSITE" id="PS00178">
    <property type="entry name" value="AA_TRNA_LIGASE_I"/>
    <property type="match status" value="1"/>
</dbReference>
<dbReference type="EC" id="6.1.1.4" evidence="9"/>
<dbReference type="SUPFAM" id="SSF52374">
    <property type="entry name" value="Nucleotidylyl transferase"/>
    <property type="match status" value="1"/>
</dbReference>
<dbReference type="PANTHER" id="PTHR43740:SF2">
    <property type="entry name" value="LEUCINE--TRNA LIGASE, MITOCHONDRIAL"/>
    <property type="match status" value="1"/>
</dbReference>
<dbReference type="CDD" id="cd00812">
    <property type="entry name" value="LeuRS_core"/>
    <property type="match status" value="1"/>
</dbReference>
<protein>
    <recommendedName>
        <fullName evidence="9">Leucine--tRNA ligase</fullName>
        <ecNumber evidence="9">6.1.1.4</ecNumber>
    </recommendedName>
    <alternativeName>
        <fullName evidence="9">Leucyl-tRNA synthetase</fullName>
        <shortName evidence="9">LeuRS</shortName>
    </alternativeName>
</protein>
<reference evidence="15 16" key="1">
    <citation type="submission" date="2019-02" db="EMBL/GenBank/DDBJ databases">
        <authorList>
            <person name="Manzano-Marin A."/>
            <person name="Manzano-Marin A."/>
        </authorList>
    </citation>
    <scope>NUCLEOTIDE SEQUENCE [LARGE SCALE GENOMIC DNA]</scope>
    <source>
        <strain evidence="15 16">ErCisplendens/pseudotsugae</strain>
    </source>
</reference>
<dbReference type="Gene3D" id="3.10.20.590">
    <property type="match status" value="1"/>
</dbReference>
<dbReference type="Proteomes" id="UP000294338">
    <property type="component" value="Chromosome 1"/>
</dbReference>
<dbReference type="Gene3D" id="2.20.28.290">
    <property type="match status" value="1"/>
</dbReference>
<dbReference type="InterPro" id="IPR009008">
    <property type="entry name" value="Val/Leu/Ile-tRNA-synth_edit"/>
</dbReference>
<evidence type="ECO:0000259" key="14">
    <source>
        <dbReference type="Pfam" id="PF13603"/>
    </source>
</evidence>
<dbReference type="AlphaFoldDB" id="A0A451D437"/>
<dbReference type="GO" id="GO:0002161">
    <property type="term" value="F:aminoacyl-tRNA deacylase activity"/>
    <property type="evidence" value="ECO:0007669"/>
    <property type="project" value="InterPro"/>
</dbReference>
<keyword evidence="4 9" id="KW-0547">Nucleotide-binding</keyword>
<accession>A0A451D437</accession>
<evidence type="ECO:0000256" key="8">
    <source>
        <dbReference type="ARBA" id="ARBA00047469"/>
    </source>
</evidence>
<evidence type="ECO:0000256" key="4">
    <source>
        <dbReference type="ARBA" id="ARBA00022741"/>
    </source>
</evidence>
<evidence type="ECO:0000256" key="3">
    <source>
        <dbReference type="ARBA" id="ARBA00022598"/>
    </source>
</evidence>
<organism evidence="15 16">
    <name type="scientific">Candidatus Erwinia haradaeae</name>
    <dbReference type="NCBI Taxonomy" id="1922217"/>
    <lineage>
        <taxon>Bacteria</taxon>
        <taxon>Pseudomonadati</taxon>
        <taxon>Pseudomonadota</taxon>
        <taxon>Gammaproteobacteria</taxon>
        <taxon>Enterobacterales</taxon>
        <taxon>Erwiniaceae</taxon>
        <taxon>Erwinia</taxon>
    </lineage>
</organism>
<feature type="short sequence motif" description="'KMSKS' region" evidence="9">
    <location>
        <begin position="619"/>
        <end position="623"/>
    </location>
</feature>
<dbReference type="EMBL" id="LR217705">
    <property type="protein sequence ID" value="VFP80430.1"/>
    <property type="molecule type" value="Genomic_DNA"/>
</dbReference>
<feature type="domain" description="Leucyl-tRNA synthetase editing" evidence="14">
    <location>
        <begin position="221"/>
        <end position="402"/>
    </location>
</feature>
<evidence type="ECO:0000256" key="6">
    <source>
        <dbReference type="ARBA" id="ARBA00022917"/>
    </source>
</evidence>
<evidence type="ECO:0000256" key="1">
    <source>
        <dbReference type="ARBA" id="ARBA00005594"/>
    </source>
</evidence>
<dbReference type="CDD" id="cd07958">
    <property type="entry name" value="Anticodon_Ia_Leu_BEm"/>
    <property type="match status" value="1"/>
</dbReference>
<dbReference type="InterPro" id="IPR015413">
    <property type="entry name" value="Methionyl/Leucyl_tRNA_Synth"/>
</dbReference>
<dbReference type="RefSeq" id="WP_197095085.1">
    <property type="nucleotide sequence ID" value="NZ_LR217705.1"/>
</dbReference>
<comment type="similarity">
    <text evidence="1 9 10">Belongs to the class-I aminoacyl-tRNA synthetase family.</text>
</comment>
<dbReference type="Pfam" id="PF09334">
    <property type="entry name" value="tRNA-synt_1g"/>
    <property type="match status" value="1"/>
</dbReference>
<dbReference type="GO" id="GO:0006429">
    <property type="term" value="P:leucyl-tRNA aminoacylation"/>
    <property type="evidence" value="ECO:0007669"/>
    <property type="project" value="UniProtKB-UniRule"/>
</dbReference>
<keyword evidence="5 9" id="KW-0067">ATP-binding</keyword>
<dbReference type="InterPro" id="IPR025709">
    <property type="entry name" value="Leu_tRNA-synth_edit"/>
</dbReference>
<dbReference type="Pfam" id="PF13603">
    <property type="entry name" value="tRNA-synt_1_2"/>
    <property type="match status" value="1"/>
</dbReference>
<dbReference type="Pfam" id="PF08264">
    <property type="entry name" value="Anticodon_1"/>
    <property type="match status" value="1"/>
</dbReference>
<dbReference type="GO" id="GO:0005524">
    <property type="term" value="F:ATP binding"/>
    <property type="evidence" value="ECO:0007669"/>
    <property type="project" value="UniProtKB-UniRule"/>
</dbReference>
<evidence type="ECO:0000313" key="15">
    <source>
        <dbReference type="EMBL" id="VFP80430.1"/>
    </source>
</evidence>
<evidence type="ECO:0000313" key="16">
    <source>
        <dbReference type="Proteomes" id="UP000294338"/>
    </source>
</evidence>
<dbReference type="InterPro" id="IPR002302">
    <property type="entry name" value="Leu-tRNA-ligase"/>
</dbReference>
<feature type="domain" description="Methionyl/Leucyl tRNA synthetase" evidence="13">
    <location>
        <begin position="39"/>
        <end position="181"/>
    </location>
</feature>
<dbReference type="Gene3D" id="3.40.50.620">
    <property type="entry name" value="HUPs"/>
    <property type="match status" value="2"/>
</dbReference>
<evidence type="ECO:0000256" key="9">
    <source>
        <dbReference type="HAMAP-Rule" id="MF_00049"/>
    </source>
</evidence>
<dbReference type="InterPro" id="IPR002300">
    <property type="entry name" value="aa-tRNA-synth_Ia"/>
</dbReference>
<evidence type="ECO:0000256" key="2">
    <source>
        <dbReference type="ARBA" id="ARBA00022490"/>
    </source>
</evidence>
<dbReference type="PANTHER" id="PTHR43740">
    <property type="entry name" value="LEUCYL-TRNA SYNTHETASE"/>
    <property type="match status" value="1"/>
</dbReference>
<feature type="domain" description="Aminoacyl-tRNA synthetase class Ia" evidence="11">
    <location>
        <begin position="417"/>
        <end position="571"/>
    </location>
</feature>
<keyword evidence="7 9" id="KW-0030">Aminoacyl-tRNA synthetase</keyword>
<dbReference type="SUPFAM" id="SSF47323">
    <property type="entry name" value="Anticodon-binding domain of a subclass of class I aminoacyl-tRNA synthetases"/>
    <property type="match status" value="1"/>
</dbReference>
<dbReference type="InterPro" id="IPR009080">
    <property type="entry name" value="tRNAsynth_Ia_anticodon-bd"/>
</dbReference>
<evidence type="ECO:0000259" key="12">
    <source>
        <dbReference type="Pfam" id="PF08264"/>
    </source>
</evidence>
<dbReference type="FunFam" id="2.20.28.290:FF:000001">
    <property type="entry name" value="Leucine--tRNA ligase"/>
    <property type="match status" value="1"/>
</dbReference>
<dbReference type="SUPFAM" id="SSF50677">
    <property type="entry name" value="ValRS/IleRS/LeuRS editing domain"/>
    <property type="match status" value="1"/>
</dbReference>
<evidence type="ECO:0000259" key="11">
    <source>
        <dbReference type="Pfam" id="PF00133"/>
    </source>
</evidence>
<comment type="catalytic activity">
    <reaction evidence="8 9">
        <text>tRNA(Leu) + L-leucine + ATP = L-leucyl-tRNA(Leu) + AMP + diphosphate</text>
        <dbReference type="Rhea" id="RHEA:11688"/>
        <dbReference type="Rhea" id="RHEA-COMP:9613"/>
        <dbReference type="Rhea" id="RHEA-COMP:9622"/>
        <dbReference type="ChEBI" id="CHEBI:30616"/>
        <dbReference type="ChEBI" id="CHEBI:33019"/>
        <dbReference type="ChEBI" id="CHEBI:57427"/>
        <dbReference type="ChEBI" id="CHEBI:78442"/>
        <dbReference type="ChEBI" id="CHEBI:78494"/>
        <dbReference type="ChEBI" id="CHEBI:456215"/>
        <dbReference type="EC" id="6.1.1.4"/>
    </reaction>
</comment>
<feature type="binding site" evidence="9">
    <location>
        <position position="622"/>
    </location>
    <ligand>
        <name>ATP</name>
        <dbReference type="ChEBI" id="CHEBI:30616"/>
    </ligand>
</feature>
<dbReference type="GO" id="GO:0004823">
    <property type="term" value="F:leucine-tRNA ligase activity"/>
    <property type="evidence" value="ECO:0007669"/>
    <property type="project" value="UniProtKB-UniRule"/>
</dbReference>
<keyword evidence="2 9" id="KW-0963">Cytoplasm</keyword>
<dbReference type="Gene3D" id="1.10.730.10">
    <property type="entry name" value="Isoleucyl-tRNA Synthetase, Domain 1"/>
    <property type="match status" value="1"/>
</dbReference>
<dbReference type="NCBIfam" id="TIGR00396">
    <property type="entry name" value="leuS_bact"/>
    <property type="match status" value="1"/>
</dbReference>
<dbReference type="FunFam" id="1.10.730.10:FF:000003">
    <property type="entry name" value="Leucine--tRNA ligase"/>
    <property type="match status" value="1"/>
</dbReference>
<dbReference type="GO" id="GO:0005829">
    <property type="term" value="C:cytosol"/>
    <property type="evidence" value="ECO:0007669"/>
    <property type="project" value="TreeGrafter"/>
</dbReference>
<keyword evidence="6 9" id="KW-0648">Protein biosynthesis</keyword>
<dbReference type="InterPro" id="IPR013155">
    <property type="entry name" value="M/V/L/I-tRNA-synth_anticd-bd"/>
</dbReference>
<keyword evidence="3 9" id="KW-0436">Ligase</keyword>
<sequence length="860" mass="99674">MKEQYHPQEIEAYVQKYWDQQETFKATEIENKEKYYCLSMIPYPSGALHMGHVRNYTIGDVLSRYHRMLGKNVLHPIGWDAFGLPAESAALENHTQPSSWTYSNINHMKHQLKSLGLSYDWSREITTCQPDYYRWEQWFFIQLYKKGLVYKKTEPVNWCPHHMTVLANEQVIDGCCWRCHSLVENKNVPQWFMRITNYAEELLNSLETLKEWPENVKTMQKNWIGRSEGVEIDFKVVDNTEIIKIYTTRPDTLMGVTYIALAANHSIANLATIHDQSIANFVNKYCKTKISKADSAKIDKIGVLTKLVVKHPLTGDLLPVWISNYVIMEYGTGAIMGVPAHSQNDWEFAQKYNIPIQSVILSTDNSIPDLTQCAMTEKGTLFNSGEFNGLSYEKASIMIVNTITQKSIGRRKINYRLKDWSVSRQRYWGVPIPMITLEDGEILPVSNNQLPILLPKKNLSNYVTNSIKINETWAKTIVNGKKAFRETDTFDTFMESSWYYARYTSANYEKGMLDPASANYWLPVDCYIGGIEHATMHLLYFRFFHKLLRDAGLVNSNEPVKRLLCQGMVLSDSFYFTSNRGDRRWVSSSNIIIERDHNGKILHAIDTNGNKLVYAGMTKMSKSKKNGIDVKTMVDRYGADTIRLFIMFAAPPDMSLEWKITGVEGMQRFLKRIWKLVWQHTMLGIPPILDHPVYHYEQKILRRHLHQTIRKVSRDIGQRQAFNTAISAIMKITKKMIIAPQKTETDRMLMHEALIAIVRMLHPFTPHITFILWKALGEKEDIDYAPWPQEDKIATIEENQLVVIQINGRMRSKMILEKNLKQKEIQERAKKDPVVLKYLHGAQIKKIIYVPGKILNFVLT</sequence>
<feature type="domain" description="Methionyl/Valyl/Leucyl/Isoleucyl-tRNA synthetase anticodon-binding" evidence="12">
    <location>
        <begin position="699"/>
        <end position="823"/>
    </location>
</feature>
<dbReference type="InterPro" id="IPR001412">
    <property type="entry name" value="aa-tRNA-synth_I_CS"/>
</dbReference>
<name>A0A451D437_9GAMM</name>
<feature type="short sequence motif" description="'HIGH' region" evidence="9">
    <location>
        <begin position="42"/>
        <end position="52"/>
    </location>
</feature>
<evidence type="ECO:0000256" key="10">
    <source>
        <dbReference type="RuleBase" id="RU363035"/>
    </source>
</evidence>
<dbReference type="InterPro" id="IPR014729">
    <property type="entry name" value="Rossmann-like_a/b/a_fold"/>
</dbReference>
<evidence type="ECO:0000256" key="7">
    <source>
        <dbReference type="ARBA" id="ARBA00023146"/>
    </source>
</evidence>
<evidence type="ECO:0000256" key="5">
    <source>
        <dbReference type="ARBA" id="ARBA00022840"/>
    </source>
</evidence>
<dbReference type="Pfam" id="PF00133">
    <property type="entry name" value="tRNA-synt_1"/>
    <property type="match status" value="2"/>
</dbReference>
<gene>
    <name evidence="9 15" type="primary">leuS</name>
    <name evidence="15" type="ORF">ERCISPPS3390_295</name>
</gene>
<dbReference type="PRINTS" id="PR00985">
    <property type="entry name" value="TRNASYNTHLEU"/>
</dbReference>
<dbReference type="FunFam" id="3.40.50.620:FF:000124">
    <property type="entry name" value="Leucine--tRNA ligase"/>
    <property type="match status" value="1"/>
</dbReference>
<proteinExistence type="inferred from homology"/>
<comment type="subcellular location">
    <subcellularLocation>
        <location evidence="9">Cytoplasm</location>
    </subcellularLocation>
</comment>
<dbReference type="FunFam" id="3.40.50.620:FF:000003">
    <property type="entry name" value="Leucine--tRNA ligase"/>
    <property type="match status" value="1"/>
</dbReference>
<evidence type="ECO:0000259" key="13">
    <source>
        <dbReference type="Pfam" id="PF09334"/>
    </source>
</evidence>
<dbReference type="HAMAP" id="MF_00049_B">
    <property type="entry name" value="Leu_tRNA_synth_B"/>
    <property type="match status" value="1"/>
</dbReference>
<feature type="domain" description="Aminoacyl-tRNA synthetase class Ia" evidence="11">
    <location>
        <begin position="618"/>
        <end position="651"/>
    </location>
</feature>